<dbReference type="PANTHER" id="PTHR35089:SF1">
    <property type="entry name" value="CHAPERONE PROTEIN SKP"/>
    <property type="match status" value="1"/>
</dbReference>
<dbReference type="Proteomes" id="UP000776983">
    <property type="component" value="Unassembled WGS sequence"/>
</dbReference>
<evidence type="ECO:0000256" key="3">
    <source>
        <dbReference type="SAM" id="SignalP"/>
    </source>
</evidence>
<feature type="signal peptide" evidence="3">
    <location>
        <begin position="1"/>
        <end position="38"/>
    </location>
</feature>
<feature type="chain" id="PRO_5046859518" evidence="3">
    <location>
        <begin position="39"/>
        <end position="190"/>
    </location>
</feature>
<comment type="caution">
    <text evidence="4">The sequence shown here is derived from an EMBL/GenBank/DDBJ whole genome shotgun (WGS) entry which is preliminary data.</text>
</comment>
<dbReference type="EMBL" id="JACDXW010000002">
    <property type="protein sequence ID" value="MCB5363112.1"/>
    <property type="molecule type" value="Genomic_DNA"/>
</dbReference>
<dbReference type="SUPFAM" id="SSF111384">
    <property type="entry name" value="OmpH-like"/>
    <property type="match status" value="1"/>
</dbReference>
<dbReference type="InterPro" id="IPR005632">
    <property type="entry name" value="Chaperone_Skp"/>
</dbReference>
<dbReference type="PANTHER" id="PTHR35089">
    <property type="entry name" value="CHAPERONE PROTEIN SKP"/>
    <property type="match status" value="1"/>
</dbReference>
<protein>
    <submittedName>
        <fullName evidence="4">OmpH family outer membrane protein</fullName>
    </submittedName>
</protein>
<name>A0ABS8CAQ0_9BURK</name>
<organism evidence="4 5">
    <name type="scientific">Mesopusillimonas faecipullorum</name>
    <dbReference type="NCBI Taxonomy" id="2755040"/>
    <lineage>
        <taxon>Bacteria</taxon>
        <taxon>Pseudomonadati</taxon>
        <taxon>Pseudomonadota</taxon>
        <taxon>Betaproteobacteria</taxon>
        <taxon>Burkholderiales</taxon>
        <taxon>Alcaligenaceae</taxon>
        <taxon>Mesopusillimonas</taxon>
    </lineage>
</organism>
<evidence type="ECO:0000256" key="2">
    <source>
        <dbReference type="PIRNR" id="PIRNR002094"/>
    </source>
</evidence>
<dbReference type="RefSeq" id="WP_226953348.1">
    <property type="nucleotide sequence ID" value="NZ_JACDXW010000002.1"/>
</dbReference>
<sequence>MKSSYVHKVSALGRTVSATPRALALALALTAGFTAAIAQPSVAVAQQSSNRIGFVSTDRILRDSGPAKSAETRLESEFKRRDQELQNLANNLRSQVQKFEKDAPVLSESDRVKRQRDLADLDADLQRKRRDFQEDYNRRRNEEYSAIFEKADAAIKTIADQQGFDLIIQDAVYVSPRVDITDQVLRALGG</sequence>
<dbReference type="Pfam" id="PF03938">
    <property type="entry name" value="OmpH"/>
    <property type="match status" value="1"/>
</dbReference>
<dbReference type="InterPro" id="IPR024930">
    <property type="entry name" value="Skp_dom_sf"/>
</dbReference>
<accession>A0ABS8CAQ0</accession>
<reference evidence="4 5" key="1">
    <citation type="submission" date="2020-07" db="EMBL/GenBank/DDBJ databases">
        <title>Pusillimonas sp. nov., isolated from poultry manure in Taiwan.</title>
        <authorList>
            <person name="Lin S.-Y."/>
            <person name="Tang Y.-S."/>
            <person name="Young C.-C."/>
        </authorList>
    </citation>
    <scope>NUCLEOTIDE SEQUENCE [LARGE SCALE GENOMIC DNA]</scope>
    <source>
        <strain evidence="4 5">CC-YST705</strain>
    </source>
</reference>
<comment type="similarity">
    <text evidence="2">Belongs to the skp family.</text>
</comment>
<dbReference type="SMART" id="SM00935">
    <property type="entry name" value="OmpH"/>
    <property type="match status" value="1"/>
</dbReference>
<evidence type="ECO:0000313" key="4">
    <source>
        <dbReference type="EMBL" id="MCB5363112.1"/>
    </source>
</evidence>
<evidence type="ECO:0000313" key="5">
    <source>
        <dbReference type="Proteomes" id="UP000776983"/>
    </source>
</evidence>
<dbReference type="Gene3D" id="3.30.910.20">
    <property type="entry name" value="Skp domain"/>
    <property type="match status" value="1"/>
</dbReference>
<proteinExistence type="inferred from homology"/>
<evidence type="ECO:0000256" key="1">
    <source>
        <dbReference type="ARBA" id="ARBA00022729"/>
    </source>
</evidence>
<keyword evidence="5" id="KW-1185">Reference proteome</keyword>
<keyword evidence="1 3" id="KW-0732">Signal</keyword>
<dbReference type="PIRSF" id="PIRSF002094">
    <property type="entry name" value="OMP26_Skp"/>
    <property type="match status" value="1"/>
</dbReference>
<gene>
    <name evidence="4" type="ORF">H0484_05000</name>
</gene>